<evidence type="ECO:0000313" key="2">
    <source>
        <dbReference type="EMBL" id="KXG29792.1"/>
    </source>
</evidence>
<organism evidence="2 3">
    <name type="scientific">Sorghum bicolor</name>
    <name type="common">Sorghum</name>
    <name type="synonym">Sorghum vulgare</name>
    <dbReference type="NCBI Taxonomy" id="4558"/>
    <lineage>
        <taxon>Eukaryota</taxon>
        <taxon>Viridiplantae</taxon>
        <taxon>Streptophyta</taxon>
        <taxon>Embryophyta</taxon>
        <taxon>Tracheophyta</taxon>
        <taxon>Spermatophyta</taxon>
        <taxon>Magnoliopsida</taxon>
        <taxon>Liliopsida</taxon>
        <taxon>Poales</taxon>
        <taxon>Poaceae</taxon>
        <taxon>PACMAD clade</taxon>
        <taxon>Panicoideae</taxon>
        <taxon>Andropogonodae</taxon>
        <taxon>Andropogoneae</taxon>
        <taxon>Sorghinae</taxon>
        <taxon>Sorghum</taxon>
    </lineage>
</organism>
<name>A0A194YNM3_SORBI</name>
<feature type="signal peptide" evidence="1">
    <location>
        <begin position="1"/>
        <end position="25"/>
    </location>
</feature>
<dbReference type="AlphaFoldDB" id="A0A194YNM3"/>
<dbReference type="InParanoid" id="A0A194YNM3"/>
<evidence type="ECO:0000256" key="1">
    <source>
        <dbReference type="SAM" id="SignalP"/>
    </source>
</evidence>
<sequence length="94" mass="10447">MDAKVIPILLTVFLACHAISAKCKGADHQELTTGGLRRLPDGKETTTVLGSSKLAIVLCFKRRCRYHLATCYCCLTQPDFPCYEDRQSCHDVCP</sequence>
<protein>
    <recommendedName>
        <fullName evidence="4">Embryo surrounding factor 1 brassicaceae domain-containing protein</fullName>
    </recommendedName>
</protein>
<dbReference type="Gramene" id="KXG29792">
    <property type="protein sequence ID" value="KXG29792"/>
    <property type="gene ID" value="SORBI_3004G090600"/>
</dbReference>
<keyword evidence="3" id="KW-1185">Reference proteome</keyword>
<evidence type="ECO:0000313" key="3">
    <source>
        <dbReference type="Proteomes" id="UP000000768"/>
    </source>
</evidence>
<accession>A0A194YNM3</accession>
<evidence type="ECO:0008006" key="4">
    <source>
        <dbReference type="Google" id="ProtNLM"/>
    </source>
</evidence>
<keyword evidence="1" id="KW-0732">Signal</keyword>
<dbReference type="EMBL" id="CM000763">
    <property type="protein sequence ID" value="KXG29792.1"/>
    <property type="molecule type" value="Genomic_DNA"/>
</dbReference>
<feature type="chain" id="PRO_5008268898" description="Embryo surrounding factor 1 brassicaceae domain-containing protein" evidence="1">
    <location>
        <begin position="26"/>
        <end position="94"/>
    </location>
</feature>
<dbReference type="Proteomes" id="UP000000768">
    <property type="component" value="Chromosome 4"/>
</dbReference>
<proteinExistence type="predicted"/>
<reference evidence="2 3" key="1">
    <citation type="journal article" date="2009" name="Nature">
        <title>The Sorghum bicolor genome and the diversification of grasses.</title>
        <authorList>
            <person name="Paterson A.H."/>
            <person name="Bowers J.E."/>
            <person name="Bruggmann R."/>
            <person name="Dubchak I."/>
            <person name="Grimwood J."/>
            <person name="Gundlach H."/>
            <person name="Haberer G."/>
            <person name="Hellsten U."/>
            <person name="Mitros T."/>
            <person name="Poliakov A."/>
            <person name="Schmutz J."/>
            <person name="Spannagl M."/>
            <person name="Tang H."/>
            <person name="Wang X."/>
            <person name="Wicker T."/>
            <person name="Bharti A.K."/>
            <person name="Chapman J."/>
            <person name="Feltus F.A."/>
            <person name="Gowik U."/>
            <person name="Grigoriev I.V."/>
            <person name="Lyons E."/>
            <person name="Maher C.A."/>
            <person name="Martis M."/>
            <person name="Narechania A."/>
            <person name="Otillar R.P."/>
            <person name="Penning B.W."/>
            <person name="Salamov A.A."/>
            <person name="Wang Y."/>
            <person name="Zhang L."/>
            <person name="Carpita N.C."/>
            <person name="Freeling M."/>
            <person name="Gingle A.R."/>
            <person name="Hash C.T."/>
            <person name="Keller B."/>
            <person name="Klein P."/>
            <person name="Kresovich S."/>
            <person name="McCann M.C."/>
            <person name="Ming R."/>
            <person name="Peterson D.G."/>
            <person name="Mehboob-ur-Rahman"/>
            <person name="Ware D."/>
            <person name="Westhoff P."/>
            <person name="Mayer K.F."/>
            <person name="Messing J."/>
            <person name="Rokhsar D.S."/>
        </authorList>
    </citation>
    <scope>NUCLEOTIDE SEQUENCE [LARGE SCALE GENOMIC DNA]</scope>
    <source>
        <strain evidence="3">cv. BTx623</strain>
    </source>
</reference>
<reference evidence="3" key="2">
    <citation type="journal article" date="2018" name="Plant J.">
        <title>The Sorghum bicolor reference genome: improved assembly, gene annotations, a transcriptome atlas, and signatures of genome organization.</title>
        <authorList>
            <person name="McCormick R.F."/>
            <person name="Truong S.K."/>
            <person name="Sreedasyam A."/>
            <person name="Jenkins J."/>
            <person name="Shu S."/>
            <person name="Sims D."/>
            <person name="Kennedy M."/>
            <person name="Amirebrahimi M."/>
            <person name="Weers B.D."/>
            <person name="McKinley B."/>
            <person name="Mattison A."/>
            <person name="Morishige D.T."/>
            <person name="Grimwood J."/>
            <person name="Schmutz J."/>
            <person name="Mullet J.E."/>
        </authorList>
    </citation>
    <scope>NUCLEOTIDE SEQUENCE [LARGE SCALE GENOMIC DNA]</scope>
    <source>
        <strain evidence="3">cv. BTx623</strain>
    </source>
</reference>
<dbReference type="PROSITE" id="PS51257">
    <property type="entry name" value="PROKAR_LIPOPROTEIN"/>
    <property type="match status" value="1"/>
</dbReference>
<gene>
    <name evidence="2" type="ORF">SORBI_3004G090600</name>
</gene>